<dbReference type="EMBL" id="CP093313">
    <property type="protein sequence ID" value="UWZ83441.1"/>
    <property type="molecule type" value="Genomic_DNA"/>
</dbReference>
<dbReference type="GO" id="GO:0016763">
    <property type="term" value="F:pentosyltransferase activity"/>
    <property type="evidence" value="ECO:0007669"/>
    <property type="project" value="TreeGrafter"/>
</dbReference>
<dbReference type="PANTHER" id="PTHR33908">
    <property type="entry name" value="MANNOSYLTRANSFERASE YKCB-RELATED"/>
    <property type="match status" value="1"/>
</dbReference>
<evidence type="ECO:0000259" key="9">
    <source>
        <dbReference type="Pfam" id="PF13231"/>
    </source>
</evidence>
<evidence type="ECO:0000256" key="1">
    <source>
        <dbReference type="ARBA" id="ARBA00004651"/>
    </source>
</evidence>
<feature type="transmembrane region" description="Helical" evidence="8">
    <location>
        <begin position="158"/>
        <end position="188"/>
    </location>
</feature>
<dbReference type="RefSeq" id="WP_260792776.1">
    <property type="nucleotide sequence ID" value="NZ_CP093313.1"/>
</dbReference>
<evidence type="ECO:0000313" key="11">
    <source>
        <dbReference type="Proteomes" id="UP001059380"/>
    </source>
</evidence>
<dbReference type="InterPro" id="IPR050297">
    <property type="entry name" value="LipidA_mod_glycosyltrf_83"/>
</dbReference>
<comment type="subcellular location">
    <subcellularLocation>
        <location evidence="1">Cell membrane</location>
        <topology evidence="1">Multi-pass membrane protein</topology>
    </subcellularLocation>
</comment>
<evidence type="ECO:0000256" key="2">
    <source>
        <dbReference type="ARBA" id="ARBA00022475"/>
    </source>
</evidence>
<evidence type="ECO:0000256" key="6">
    <source>
        <dbReference type="ARBA" id="ARBA00022989"/>
    </source>
</evidence>
<keyword evidence="6 8" id="KW-1133">Transmembrane helix</keyword>
<sequence length="508" mass="57081">MRDSSDWRRNFPSSTAALWLLGLAFTAVHLLAGTRYGFHRDELLTYSNARDLQWGYVVYPPLTAFLGRVELILFGTSLLGFRFFAAIACGLVTFLSGLMARSMGGSRRAIFVSAFAASIGGAVFFTGSFMSYMSFDVLWWVAVAWCVVRLLETEDPRWWLGIGLFIGLGLMTKYTIAFFAISLLIGMLLTPNRRYLRSPWFWCGLGLALLIFAPNLLWQYQHHFVGLDWMRSIHARDVGLGRGKNFLLNQFWSASNPVTVPLWLAGLWFLFARPEGNRWRLIGWMYVLTLVAFMAANARDYYLAPAYPMLIAAGAVWSEDRFASLTPSWKTRLLYYTPWSRLVIGGAVVAGLILPFAPVNSRWWRVQDTVTGQLNMQIGWPELAATVAQVRDSLPESDRAAAGIMASDEGEAGAVNLYGSAYGLPRAISGMNSNWLRGYPDPPPQVVIAVGFPPDQLDRIFASCRPAVQLSNPWGISNEIFRGTEKVYVCRNIRSPWPVFWKNFQSYG</sequence>
<feature type="transmembrane region" description="Helical" evidence="8">
    <location>
        <begin position="279"/>
        <end position="296"/>
    </location>
</feature>
<protein>
    <submittedName>
        <fullName evidence="10">Glycosyltransferase family 39 protein</fullName>
    </submittedName>
</protein>
<dbReference type="Proteomes" id="UP001059380">
    <property type="component" value="Chromosome"/>
</dbReference>
<evidence type="ECO:0000256" key="4">
    <source>
        <dbReference type="ARBA" id="ARBA00022679"/>
    </source>
</evidence>
<evidence type="ECO:0000256" key="7">
    <source>
        <dbReference type="ARBA" id="ARBA00023136"/>
    </source>
</evidence>
<dbReference type="GO" id="GO:0009103">
    <property type="term" value="P:lipopolysaccharide biosynthetic process"/>
    <property type="evidence" value="ECO:0007669"/>
    <property type="project" value="UniProtKB-ARBA"/>
</dbReference>
<dbReference type="GO" id="GO:0005886">
    <property type="term" value="C:plasma membrane"/>
    <property type="evidence" value="ECO:0007669"/>
    <property type="project" value="UniProtKB-SubCell"/>
</dbReference>
<dbReference type="AlphaFoldDB" id="A0A9J7BLT4"/>
<keyword evidence="11" id="KW-1185">Reference proteome</keyword>
<dbReference type="Pfam" id="PF13231">
    <property type="entry name" value="PMT_2"/>
    <property type="match status" value="1"/>
</dbReference>
<keyword evidence="7 8" id="KW-0472">Membrane</keyword>
<accession>A0A9J7BLT4</accession>
<gene>
    <name evidence="10" type="ORF">MOP44_23100</name>
</gene>
<evidence type="ECO:0000256" key="3">
    <source>
        <dbReference type="ARBA" id="ARBA00022676"/>
    </source>
</evidence>
<keyword evidence="3" id="KW-0328">Glycosyltransferase</keyword>
<dbReference type="InterPro" id="IPR038731">
    <property type="entry name" value="RgtA/B/C-like"/>
</dbReference>
<reference evidence="10" key="1">
    <citation type="submission" date="2021-04" db="EMBL/GenBank/DDBJ databases">
        <title>Phylogenetic analysis of Acidobacteriaceae.</title>
        <authorList>
            <person name="Qiu L."/>
            <person name="Zhang Q."/>
        </authorList>
    </citation>
    <scope>NUCLEOTIDE SEQUENCE</scope>
    <source>
        <strain evidence="10">DSM 25168</strain>
    </source>
</reference>
<dbReference type="PANTHER" id="PTHR33908:SF11">
    <property type="entry name" value="MEMBRANE PROTEIN"/>
    <property type="match status" value="1"/>
</dbReference>
<feature type="transmembrane region" description="Helical" evidence="8">
    <location>
        <begin position="251"/>
        <end position="272"/>
    </location>
</feature>
<feature type="transmembrane region" description="Helical" evidence="8">
    <location>
        <begin position="339"/>
        <end position="357"/>
    </location>
</feature>
<keyword evidence="2" id="KW-1003">Cell membrane</keyword>
<organism evidence="10 11">
    <name type="scientific">Occallatibacter riparius</name>
    <dbReference type="NCBI Taxonomy" id="1002689"/>
    <lineage>
        <taxon>Bacteria</taxon>
        <taxon>Pseudomonadati</taxon>
        <taxon>Acidobacteriota</taxon>
        <taxon>Terriglobia</taxon>
        <taxon>Terriglobales</taxon>
        <taxon>Acidobacteriaceae</taxon>
        <taxon>Occallatibacter</taxon>
    </lineage>
</organism>
<feature type="domain" description="Glycosyltransferase RgtA/B/C/D-like" evidence="9">
    <location>
        <begin position="60"/>
        <end position="218"/>
    </location>
</feature>
<feature type="transmembrane region" description="Helical" evidence="8">
    <location>
        <begin position="110"/>
        <end position="130"/>
    </location>
</feature>
<keyword evidence="4" id="KW-0808">Transferase</keyword>
<dbReference type="KEGG" id="orp:MOP44_23100"/>
<evidence type="ECO:0000256" key="5">
    <source>
        <dbReference type="ARBA" id="ARBA00022692"/>
    </source>
</evidence>
<evidence type="ECO:0000256" key="8">
    <source>
        <dbReference type="SAM" id="Phobius"/>
    </source>
</evidence>
<feature type="transmembrane region" description="Helical" evidence="8">
    <location>
        <begin position="71"/>
        <end position="98"/>
    </location>
</feature>
<evidence type="ECO:0000313" key="10">
    <source>
        <dbReference type="EMBL" id="UWZ83441.1"/>
    </source>
</evidence>
<proteinExistence type="predicted"/>
<keyword evidence="5 8" id="KW-0812">Transmembrane</keyword>
<feature type="transmembrane region" description="Helical" evidence="8">
    <location>
        <begin position="200"/>
        <end position="220"/>
    </location>
</feature>
<name>A0A9J7BLT4_9BACT</name>